<reference evidence="3" key="1">
    <citation type="submission" date="2023-07" db="EMBL/GenBank/DDBJ databases">
        <title>Black Yeasts Isolated from many extreme environments.</title>
        <authorList>
            <person name="Coleine C."/>
            <person name="Stajich J.E."/>
            <person name="Selbmann L."/>
        </authorList>
    </citation>
    <scope>NUCLEOTIDE SEQUENCE</scope>
    <source>
        <strain evidence="3">CCFEE 5485</strain>
    </source>
</reference>
<dbReference type="SMART" id="SM00225">
    <property type="entry name" value="BTB"/>
    <property type="match status" value="1"/>
</dbReference>
<feature type="region of interest" description="Disordered" evidence="1">
    <location>
        <begin position="1"/>
        <end position="47"/>
    </location>
</feature>
<evidence type="ECO:0000259" key="2">
    <source>
        <dbReference type="PROSITE" id="PS50097"/>
    </source>
</evidence>
<dbReference type="SUPFAM" id="SSF54695">
    <property type="entry name" value="POZ domain"/>
    <property type="match status" value="1"/>
</dbReference>
<dbReference type="Proteomes" id="UP001274830">
    <property type="component" value="Unassembled WGS sequence"/>
</dbReference>
<sequence>MSIQTPTDDLALRDSKRRERYEGPEEGEMQEGERGHKRRRIDGTQETYDPRISRVNITVGPDAVPIFVHKELLCHHSEFFRAAFGNEQYEEAKTGVITLLDQDERIFRMFVAWLYTQEVVPPNTARPEVEDDSSSHELVRTDQYMQCVDQNIVFEAVTVGETPLDYLFLRPGWTPGCEEFAEETESYCSTEAPSESTSIFDEEANDDAENDSDALPGDQSDIPHIEAYEQNYANERLYIETGQIQDIDWVELYILADQRGIGRLRDDVMTTYIYEHNRTQCIATSASIKAAFSYLPETSKMREFILSEYDCYGGKFSGRASPDDLMELPSAFLAHLLARKSSEDDLRPPHTYANLCRFHEHAKSIDVVACQELSASTFGSLDKRRALYYGVDDMVDKLRPINGHTNENL</sequence>
<feature type="compositionally biased region" description="Basic and acidic residues" evidence="1">
    <location>
        <begin position="10"/>
        <end position="23"/>
    </location>
</feature>
<keyword evidence="4" id="KW-1185">Reference proteome</keyword>
<name>A0AAE0TP37_9PEZI</name>
<evidence type="ECO:0000313" key="3">
    <source>
        <dbReference type="EMBL" id="KAK3670460.1"/>
    </source>
</evidence>
<dbReference type="Pfam" id="PF00651">
    <property type="entry name" value="BTB"/>
    <property type="match status" value="1"/>
</dbReference>
<dbReference type="CDD" id="cd18186">
    <property type="entry name" value="BTB_POZ_ZBTB_KLHL-like"/>
    <property type="match status" value="1"/>
</dbReference>
<protein>
    <recommendedName>
        <fullName evidence="2">BTB domain-containing protein</fullName>
    </recommendedName>
</protein>
<gene>
    <name evidence="3" type="ORF">LTR78_009701</name>
</gene>
<feature type="domain" description="BTB" evidence="2">
    <location>
        <begin position="53"/>
        <end position="123"/>
    </location>
</feature>
<proteinExistence type="predicted"/>
<comment type="caution">
    <text evidence="3">The sequence shown here is derived from an EMBL/GenBank/DDBJ whole genome shotgun (WGS) entry which is preliminary data.</text>
</comment>
<dbReference type="InterPro" id="IPR000210">
    <property type="entry name" value="BTB/POZ_dom"/>
</dbReference>
<organism evidence="3 4">
    <name type="scientific">Recurvomyces mirabilis</name>
    <dbReference type="NCBI Taxonomy" id="574656"/>
    <lineage>
        <taxon>Eukaryota</taxon>
        <taxon>Fungi</taxon>
        <taxon>Dikarya</taxon>
        <taxon>Ascomycota</taxon>
        <taxon>Pezizomycotina</taxon>
        <taxon>Dothideomycetes</taxon>
        <taxon>Dothideomycetidae</taxon>
        <taxon>Mycosphaerellales</taxon>
        <taxon>Teratosphaeriaceae</taxon>
        <taxon>Recurvomyces</taxon>
    </lineage>
</organism>
<evidence type="ECO:0000313" key="4">
    <source>
        <dbReference type="Proteomes" id="UP001274830"/>
    </source>
</evidence>
<dbReference type="PANTHER" id="PTHR47843:SF2">
    <property type="entry name" value="BTB DOMAIN-CONTAINING PROTEIN"/>
    <property type="match status" value="1"/>
</dbReference>
<dbReference type="InterPro" id="IPR011333">
    <property type="entry name" value="SKP1/BTB/POZ_sf"/>
</dbReference>
<evidence type="ECO:0000256" key="1">
    <source>
        <dbReference type="SAM" id="MobiDB-lite"/>
    </source>
</evidence>
<dbReference type="Gene3D" id="3.30.710.10">
    <property type="entry name" value="Potassium Channel Kv1.1, Chain A"/>
    <property type="match status" value="1"/>
</dbReference>
<accession>A0AAE0TP37</accession>
<dbReference type="EMBL" id="JAUTXT010000056">
    <property type="protein sequence ID" value="KAK3670460.1"/>
    <property type="molecule type" value="Genomic_DNA"/>
</dbReference>
<dbReference type="PANTHER" id="PTHR47843">
    <property type="entry name" value="BTB DOMAIN-CONTAINING PROTEIN-RELATED"/>
    <property type="match status" value="1"/>
</dbReference>
<dbReference type="PROSITE" id="PS50097">
    <property type="entry name" value="BTB"/>
    <property type="match status" value="1"/>
</dbReference>
<dbReference type="AlphaFoldDB" id="A0AAE0TP37"/>